<dbReference type="OrthoDB" id="2282081at2"/>
<dbReference type="RefSeq" id="WP_027828813.1">
    <property type="nucleotide sequence ID" value="NZ_AUEH01000029.1"/>
</dbReference>
<protein>
    <submittedName>
        <fullName evidence="2">Transcriptional regulator</fullName>
    </submittedName>
</protein>
<proteinExistence type="predicted"/>
<name>A0A0R1XDI5_9LACO</name>
<dbReference type="NCBIfam" id="TIGR01716">
    <property type="entry name" value="RGG_Cterm"/>
    <property type="match status" value="1"/>
</dbReference>
<sequence>MAALGKTVRKIRKNKGLKLMDVADNQLTASFLSKFERGLADMSTSRFLHLLDRIFTTPEEFFYIHNGTPTEKKASTDGYYSRTAMLDRLFGNYLSLDSPADIQQTLTDLTRRERAAAAQYQAAPTLLNVLHWRIQQVMRRMVTRLEQQRPLTSLNNTGQYSAEAQNYLYNVSDWGEFELYVFTLFSLDMQVADERRLFKVAVKRSKKYSTFRGAPHLRFDMIANQLFLEMNRRAYPVAAEYLEQYKAALVADPNAEHEIMYCFVRAWWLYRTGQRETAATVGQGAIRLATALRMTDIAQYVQNELTQIATHGPEADYTFFRLVIE</sequence>
<evidence type="ECO:0000313" key="3">
    <source>
        <dbReference type="Proteomes" id="UP000050949"/>
    </source>
</evidence>
<dbReference type="PANTHER" id="PTHR37038">
    <property type="entry name" value="TRANSCRIPTIONAL REGULATOR-RELATED"/>
    <property type="match status" value="1"/>
</dbReference>
<dbReference type="InterPro" id="IPR010982">
    <property type="entry name" value="Lambda_DNA-bd_dom_sf"/>
</dbReference>
<dbReference type="Proteomes" id="UP000050949">
    <property type="component" value="Unassembled WGS sequence"/>
</dbReference>
<dbReference type="InterPro" id="IPR053163">
    <property type="entry name" value="HTH-type_regulator_Rgg"/>
</dbReference>
<dbReference type="InterPro" id="IPR010057">
    <property type="entry name" value="Transcription_activator_Rgg_C"/>
</dbReference>
<dbReference type="EMBL" id="AZFW01000037">
    <property type="protein sequence ID" value="KRM28064.1"/>
    <property type="molecule type" value="Genomic_DNA"/>
</dbReference>
<evidence type="ECO:0000259" key="1">
    <source>
        <dbReference type="Pfam" id="PF21259"/>
    </source>
</evidence>
<dbReference type="CDD" id="cd00093">
    <property type="entry name" value="HTH_XRE"/>
    <property type="match status" value="1"/>
</dbReference>
<dbReference type="PATRIC" id="fig|1122147.4.peg.2229"/>
<dbReference type="InterPro" id="IPR001387">
    <property type="entry name" value="Cro/C1-type_HTH"/>
</dbReference>
<dbReference type="eggNOG" id="COG1396">
    <property type="taxonomic scope" value="Bacteria"/>
</dbReference>
<organism evidence="2 3">
    <name type="scientific">Schleiferilactobacillus harbinensis DSM 16991</name>
    <dbReference type="NCBI Taxonomy" id="1122147"/>
    <lineage>
        <taxon>Bacteria</taxon>
        <taxon>Bacillati</taxon>
        <taxon>Bacillota</taxon>
        <taxon>Bacilli</taxon>
        <taxon>Lactobacillales</taxon>
        <taxon>Lactobacillaceae</taxon>
        <taxon>Schleiferilactobacillus</taxon>
    </lineage>
</organism>
<dbReference type="GO" id="GO:0003677">
    <property type="term" value="F:DNA binding"/>
    <property type="evidence" value="ECO:0007669"/>
    <property type="project" value="InterPro"/>
</dbReference>
<accession>A0A0R1XDI5</accession>
<dbReference type="Gene3D" id="1.10.260.40">
    <property type="entry name" value="lambda repressor-like DNA-binding domains"/>
    <property type="match status" value="1"/>
</dbReference>
<gene>
    <name evidence="2" type="ORF">FC91_GL002155</name>
</gene>
<reference evidence="2 3" key="1">
    <citation type="journal article" date="2015" name="Genome Announc.">
        <title>Expanding the biotechnology potential of lactobacilli through comparative genomics of 213 strains and associated genera.</title>
        <authorList>
            <person name="Sun Z."/>
            <person name="Harris H.M."/>
            <person name="McCann A."/>
            <person name="Guo C."/>
            <person name="Argimon S."/>
            <person name="Zhang W."/>
            <person name="Yang X."/>
            <person name="Jeffery I.B."/>
            <person name="Cooney J.C."/>
            <person name="Kagawa T.F."/>
            <person name="Liu W."/>
            <person name="Song Y."/>
            <person name="Salvetti E."/>
            <person name="Wrobel A."/>
            <person name="Rasinkangas P."/>
            <person name="Parkhill J."/>
            <person name="Rea M.C."/>
            <person name="O'Sullivan O."/>
            <person name="Ritari J."/>
            <person name="Douillard F.P."/>
            <person name="Paul Ross R."/>
            <person name="Yang R."/>
            <person name="Briner A.E."/>
            <person name="Felis G.E."/>
            <person name="de Vos W.M."/>
            <person name="Barrangou R."/>
            <person name="Klaenhammer T.R."/>
            <person name="Caufield P.W."/>
            <person name="Cui Y."/>
            <person name="Zhang H."/>
            <person name="O'Toole P.W."/>
        </authorList>
    </citation>
    <scope>NUCLEOTIDE SEQUENCE [LARGE SCALE GENOMIC DNA]</scope>
    <source>
        <strain evidence="2 3">DSM 16991</strain>
    </source>
</reference>
<dbReference type="AlphaFoldDB" id="A0A0R1XDI5"/>
<evidence type="ECO:0000313" key="2">
    <source>
        <dbReference type="EMBL" id="KRM28064.1"/>
    </source>
</evidence>
<dbReference type="SUPFAM" id="SSF47413">
    <property type="entry name" value="lambda repressor-like DNA-binding domains"/>
    <property type="match status" value="1"/>
</dbReference>
<comment type="caution">
    <text evidence="2">The sequence shown here is derived from an EMBL/GenBank/DDBJ whole genome shotgun (WGS) entry which is preliminary data.</text>
</comment>
<dbReference type="Pfam" id="PF21259">
    <property type="entry name" value="Rgg_C"/>
    <property type="match status" value="1"/>
</dbReference>
<feature type="domain" description="HTH-type transcriptional regulator Rgg C-terminal" evidence="1">
    <location>
        <begin position="157"/>
        <end position="302"/>
    </location>
</feature>
<dbReference type="PANTHER" id="PTHR37038:SF12">
    <property type="entry name" value="TRANSCRIPTIONAL REGULATOR"/>
    <property type="match status" value="1"/>
</dbReference>